<feature type="transmembrane region" description="Helical" evidence="1">
    <location>
        <begin position="464"/>
        <end position="489"/>
    </location>
</feature>
<feature type="transmembrane region" description="Helical" evidence="1">
    <location>
        <begin position="416"/>
        <end position="444"/>
    </location>
</feature>
<dbReference type="Pfam" id="PF01970">
    <property type="entry name" value="TctA"/>
    <property type="match status" value="1"/>
</dbReference>
<keyword evidence="1" id="KW-1133">Transmembrane helix</keyword>
<feature type="transmembrane region" description="Helical" evidence="1">
    <location>
        <begin position="110"/>
        <end position="136"/>
    </location>
</feature>
<dbReference type="EMBL" id="CP001824">
    <property type="protein sequence ID" value="ACZ40405.1"/>
    <property type="molecule type" value="Genomic_DNA"/>
</dbReference>
<evidence type="ECO:0000256" key="1">
    <source>
        <dbReference type="SAM" id="Phobius"/>
    </source>
</evidence>
<feature type="transmembrane region" description="Helical" evidence="1">
    <location>
        <begin position="148"/>
        <end position="164"/>
    </location>
</feature>
<feature type="transmembrane region" description="Helical" evidence="1">
    <location>
        <begin position="20"/>
        <end position="50"/>
    </location>
</feature>
<keyword evidence="1" id="KW-0472">Membrane</keyword>
<proteinExistence type="predicted"/>
<dbReference type="PANTHER" id="PTHR35342">
    <property type="entry name" value="TRICARBOXYLIC TRANSPORT PROTEIN"/>
    <property type="match status" value="1"/>
</dbReference>
<reference evidence="3 4" key="2">
    <citation type="journal article" date="2010" name="Stand. Genomic Sci.">
        <title>Complete genome sequence of Desulfohalobium retbaense type strain (HR(100)).</title>
        <authorList>
            <person name="Spring S."/>
            <person name="Nolan M."/>
            <person name="Lapidus A."/>
            <person name="Glavina Del Rio T."/>
            <person name="Copeland A."/>
            <person name="Tice H."/>
            <person name="Cheng J.F."/>
            <person name="Lucas S."/>
            <person name="Land M."/>
            <person name="Chen F."/>
            <person name="Bruce D."/>
            <person name="Goodwin L."/>
            <person name="Pitluck S."/>
            <person name="Ivanova N."/>
            <person name="Mavromatis K."/>
            <person name="Mikhailova N."/>
            <person name="Pati A."/>
            <person name="Chen A."/>
            <person name="Palaniappan K."/>
            <person name="Hauser L."/>
            <person name="Chang Y.J."/>
            <person name="Jeffries C.D."/>
            <person name="Munk C."/>
            <person name="Kiss H."/>
            <person name="Chain P."/>
            <person name="Han C."/>
            <person name="Brettin T."/>
            <person name="Detter J.C."/>
            <person name="Schuler E."/>
            <person name="Goker M."/>
            <person name="Rohde M."/>
            <person name="Bristow J."/>
            <person name="Eisen J.A."/>
            <person name="Markowitz V."/>
            <person name="Hugenholtz P."/>
            <person name="Kyrpides N.C."/>
            <person name="Klenk H.P."/>
        </authorList>
    </citation>
    <scope>NUCLEOTIDE SEQUENCE [LARGE SCALE GENOMIC DNA]</scope>
    <source>
        <strain evidence="4">ATCC 49802 / DSM 20745 / S 6022</strain>
    </source>
</reference>
<dbReference type="Proteomes" id="UP000002027">
    <property type="component" value="Chromosome 2"/>
</dbReference>
<evidence type="ECO:0000313" key="3">
    <source>
        <dbReference type="EMBL" id="ACZ40405.1"/>
    </source>
</evidence>
<name>D1C9B2_SPHTD</name>
<accession>D1C9B2</accession>
<keyword evidence="1" id="KW-0812">Transmembrane</keyword>
<feature type="transmembrane region" description="Helical" evidence="1">
    <location>
        <begin position="317"/>
        <end position="344"/>
    </location>
</feature>
<dbReference type="RefSeq" id="WP_012873440.1">
    <property type="nucleotide sequence ID" value="NC_013524.1"/>
</dbReference>
<feature type="domain" description="DUF112" evidence="2">
    <location>
        <begin position="21"/>
        <end position="441"/>
    </location>
</feature>
<dbReference type="InParanoid" id="D1C9B2"/>
<evidence type="ECO:0000313" key="4">
    <source>
        <dbReference type="Proteomes" id="UP000002027"/>
    </source>
</evidence>
<evidence type="ECO:0000259" key="2">
    <source>
        <dbReference type="Pfam" id="PF01970"/>
    </source>
</evidence>
<dbReference type="eggNOG" id="COG3333">
    <property type="taxonomic scope" value="Bacteria"/>
</dbReference>
<dbReference type="InterPro" id="IPR002823">
    <property type="entry name" value="DUF112_TM"/>
</dbReference>
<organism evidence="3 4">
    <name type="scientific">Sphaerobacter thermophilus (strain ATCC 49802 / DSM 20745 / KCCM 41009 / NCIMB 13125 / S 6022)</name>
    <dbReference type="NCBI Taxonomy" id="479434"/>
    <lineage>
        <taxon>Bacteria</taxon>
        <taxon>Pseudomonadati</taxon>
        <taxon>Thermomicrobiota</taxon>
        <taxon>Thermomicrobia</taxon>
        <taxon>Sphaerobacterales</taxon>
        <taxon>Sphaerobacterineae</taxon>
        <taxon>Sphaerobacteraceae</taxon>
        <taxon>Sphaerobacter</taxon>
    </lineage>
</organism>
<dbReference type="AlphaFoldDB" id="D1C9B2"/>
<gene>
    <name evidence="3" type="ordered locus">Sthe_3002</name>
</gene>
<feature type="transmembrane region" description="Helical" evidence="1">
    <location>
        <begin position="171"/>
        <end position="188"/>
    </location>
</feature>
<sequence length="515" mass="53877">MIDLLQNLLHGFAVALTPTNLLFALIGVFAGTVIGALPGIGTVVGVSLLLPLTFGMDPTSAIIMLAGIYYGAQYGGTISSVLANIPGESATVVTTLDGYQMARQGRAAKALGIATIGSFIAGTFGVVMVTLLSPVLTRVALQFGPPEYFALILLGFTAISAISGRSPVKGLISVTAGLLLATVGLDVMSGRPRFTFGQDWMLDGFSFLVVAIGLFGLGEILEGMMKPGGHPVVQAPPSWRDALPSAADWVRSRWAIVRGTVVGFIVGILPGAGSTLASFIAYSVERKASKHGHEFGKGAIEGVAAPESANNAASAAAMIPLLTLGIPGSGTTAVLLGGFLLWGLRPGPLLFTEHPDFAWGLIASMYIGNVMLVLLNMFAIPLFASALRVSYPIQASFIVMFAVVGAYSLGNNPIDVLFMGIFGLLGFIMKRLDFPAAGLILGLVLGPLAEQNLRRSLTLSHGDWSIFFTRPISGALMVLAITALLWPVIRSQIIERWRGGVEPEPEPEAGLTDGD</sequence>
<feature type="transmembrane region" description="Helical" evidence="1">
    <location>
        <begin position="261"/>
        <end position="282"/>
    </location>
</feature>
<dbReference type="HOGENOM" id="CLU_022936_2_0_0"/>
<keyword evidence="4" id="KW-1185">Reference proteome</keyword>
<feature type="transmembrane region" description="Helical" evidence="1">
    <location>
        <begin position="356"/>
        <end position="383"/>
    </location>
</feature>
<dbReference type="STRING" id="479434.Sthe_3002"/>
<dbReference type="PANTHER" id="PTHR35342:SF5">
    <property type="entry name" value="TRICARBOXYLIC TRANSPORT PROTEIN"/>
    <property type="match status" value="1"/>
</dbReference>
<protein>
    <recommendedName>
        <fullName evidence="2">DUF112 domain-containing protein</fullName>
    </recommendedName>
</protein>
<feature type="transmembrane region" description="Helical" evidence="1">
    <location>
        <begin position="200"/>
        <end position="221"/>
    </location>
</feature>
<dbReference type="KEGG" id="sti:Sthe_3002"/>
<feature type="transmembrane region" description="Helical" evidence="1">
    <location>
        <begin position="389"/>
        <end position="409"/>
    </location>
</feature>
<reference evidence="4" key="1">
    <citation type="submission" date="2009-11" db="EMBL/GenBank/DDBJ databases">
        <title>The complete chromosome 2 of Sphaerobacter thermophilus DSM 20745.</title>
        <authorList>
            <person name="Lucas S."/>
            <person name="Copeland A."/>
            <person name="Lapidus A."/>
            <person name="Glavina del Rio T."/>
            <person name="Dalin E."/>
            <person name="Tice H."/>
            <person name="Bruce D."/>
            <person name="Goodwin L."/>
            <person name="Pitluck S."/>
            <person name="Kyrpides N."/>
            <person name="Mavromatis K."/>
            <person name="Ivanova N."/>
            <person name="Mikhailova N."/>
            <person name="LaButti K.M."/>
            <person name="Clum A."/>
            <person name="Sun H.I."/>
            <person name="Brettin T."/>
            <person name="Detter J.C."/>
            <person name="Han C."/>
            <person name="Larimer F."/>
            <person name="Land M."/>
            <person name="Hauser L."/>
            <person name="Markowitz V."/>
            <person name="Cheng J.F."/>
            <person name="Hugenholtz P."/>
            <person name="Woyke T."/>
            <person name="Wu D."/>
            <person name="Steenblock K."/>
            <person name="Schneider S."/>
            <person name="Pukall R."/>
            <person name="Goeker M."/>
            <person name="Klenk H.P."/>
            <person name="Eisen J.A."/>
        </authorList>
    </citation>
    <scope>NUCLEOTIDE SEQUENCE [LARGE SCALE GENOMIC DNA]</scope>
    <source>
        <strain evidence="4">ATCC 49802 / DSM 20745 / S 6022</strain>
    </source>
</reference>